<accession>A0A0L6W1U8</accession>
<dbReference type="PRINTS" id="PR00145">
    <property type="entry name" value="ARGSUCLYASE"/>
</dbReference>
<dbReference type="CDD" id="cd01360">
    <property type="entry name" value="Adenylsuccinate_lyase_1"/>
    <property type="match status" value="1"/>
</dbReference>
<dbReference type="FunFam" id="1.10.275.10:FF:000006">
    <property type="entry name" value="Adenylosuccinate lyase"/>
    <property type="match status" value="1"/>
</dbReference>
<evidence type="ECO:0000256" key="3">
    <source>
        <dbReference type="ARBA" id="ARBA00008273"/>
    </source>
</evidence>
<evidence type="ECO:0000256" key="10">
    <source>
        <dbReference type="ARBA" id="ARBA00030717"/>
    </source>
</evidence>
<dbReference type="UniPathway" id="UPA00075">
    <property type="reaction ID" value="UER00336"/>
</dbReference>
<evidence type="ECO:0000256" key="8">
    <source>
        <dbReference type="ARBA" id="ARBA00023239"/>
    </source>
</evidence>
<comment type="catalytic activity">
    <reaction evidence="11">
        <text>N(6)-(1,2-dicarboxyethyl)-AMP = fumarate + AMP</text>
        <dbReference type="Rhea" id="RHEA:16853"/>
        <dbReference type="ChEBI" id="CHEBI:29806"/>
        <dbReference type="ChEBI" id="CHEBI:57567"/>
        <dbReference type="ChEBI" id="CHEBI:456215"/>
        <dbReference type="EC" id="4.3.2.2"/>
    </reaction>
    <physiologicalReaction direction="left-to-right" evidence="11">
        <dbReference type="Rhea" id="RHEA:16854"/>
    </physiologicalReaction>
</comment>
<dbReference type="EMBL" id="LGTE01000017">
    <property type="protein sequence ID" value="KNZ69054.1"/>
    <property type="molecule type" value="Genomic_DNA"/>
</dbReference>
<evidence type="ECO:0000259" key="14">
    <source>
        <dbReference type="SMART" id="SM00998"/>
    </source>
</evidence>
<comment type="catalytic activity">
    <reaction evidence="9">
        <text>(2S)-2-[5-amino-1-(5-phospho-beta-D-ribosyl)imidazole-4-carboxamido]succinate = 5-amino-1-(5-phospho-beta-D-ribosyl)imidazole-4-carboxamide + fumarate</text>
        <dbReference type="Rhea" id="RHEA:23920"/>
        <dbReference type="ChEBI" id="CHEBI:29806"/>
        <dbReference type="ChEBI" id="CHEBI:58443"/>
        <dbReference type="ChEBI" id="CHEBI:58475"/>
        <dbReference type="EC" id="4.3.2.2"/>
    </reaction>
    <physiologicalReaction direction="left-to-right" evidence="9">
        <dbReference type="Rhea" id="RHEA:23921"/>
    </physiologicalReaction>
</comment>
<comment type="caution">
    <text evidence="15">The sequence shown here is derived from an EMBL/GenBank/DDBJ whole genome shotgun (WGS) entry which is preliminary data.</text>
</comment>
<evidence type="ECO:0000256" key="1">
    <source>
        <dbReference type="ARBA" id="ARBA00004706"/>
    </source>
</evidence>
<dbReference type="SUPFAM" id="SSF48557">
    <property type="entry name" value="L-aspartase-like"/>
    <property type="match status" value="1"/>
</dbReference>
<feature type="domain" description="Adenylosuccinate lyase C-terminal" evidence="14">
    <location>
        <begin position="349"/>
        <end position="429"/>
    </location>
</feature>
<dbReference type="NCBIfam" id="TIGR00928">
    <property type="entry name" value="purB"/>
    <property type="match status" value="1"/>
</dbReference>
<keyword evidence="16" id="KW-1185">Reference proteome</keyword>
<evidence type="ECO:0000256" key="4">
    <source>
        <dbReference type="ARBA" id="ARBA00012339"/>
    </source>
</evidence>
<dbReference type="Proteomes" id="UP000037175">
    <property type="component" value="Unassembled WGS sequence"/>
</dbReference>
<keyword evidence="6" id="KW-0028">Amino-acid biosynthesis</keyword>
<dbReference type="GO" id="GO:0044208">
    <property type="term" value="P:'de novo' AMP biosynthetic process"/>
    <property type="evidence" value="ECO:0007669"/>
    <property type="project" value="UniProtKB-UniPathway"/>
</dbReference>
<sequence>MIDRYTLPEMGKIWTLENKFQKWLDVEIAACEAMAELGYIPVEAAKAIREKAAFDVDRINEIEKVTNHDVIAFLTNVAENVGEESKYIHMGMTSSDVGDTALCLLMKEAGELLLPRLQILREKLVEKAKEYKYTPMIGRTHGIHAEPMTFGMKMLLWIAETDRNIERLKRAIENISVGKLSGAVGTYANIDPEVERRVCEKLGLKPAPIATQVIQRDRHAEYMATIAVIGCTLEKIATELRNLQRTDIREAEEYFAKGQKGSSAMPHKRNPITGERISGLARVLRGNALAAMENVALWHERDISHSSVERVIIPDSTILLDYMLHLTIKIVSNLLVYPDAMMENMNKTRGLIYSQRVLLALVEKGILRERAYELVQRNAMEVWRTKQNFLDLLLADEDVTALISPEELRSLFDYQWYLRYVDTIFARFGL</sequence>
<evidence type="ECO:0000313" key="15">
    <source>
        <dbReference type="EMBL" id="KNZ69054.1"/>
    </source>
</evidence>
<evidence type="ECO:0000256" key="5">
    <source>
        <dbReference type="ARBA" id="ARBA00017058"/>
    </source>
</evidence>
<dbReference type="Pfam" id="PF00206">
    <property type="entry name" value="Lyase_1"/>
    <property type="match status" value="1"/>
</dbReference>
<evidence type="ECO:0000256" key="11">
    <source>
        <dbReference type="ARBA" id="ARBA00049115"/>
    </source>
</evidence>
<name>A0A0L6W1U8_9FIRM</name>
<organism evidence="15 16">
    <name type="scientific">Thermincola ferriacetica</name>
    <dbReference type="NCBI Taxonomy" id="281456"/>
    <lineage>
        <taxon>Bacteria</taxon>
        <taxon>Bacillati</taxon>
        <taxon>Bacillota</taxon>
        <taxon>Clostridia</taxon>
        <taxon>Eubacteriales</taxon>
        <taxon>Thermincolaceae</taxon>
        <taxon>Thermincola</taxon>
    </lineage>
</organism>
<evidence type="ECO:0000256" key="13">
    <source>
        <dbReference type="RuleBase" id="RU361172"/>
    </source>
</evidence>
<dbReference type="Gene3D" id="1.10.40.30">
    <property type="entry name" value="Fumarase/aspartase (C-terminal domain)"/>
    <property type="match status" value="1"/>
</dbReference>
<reference evidence="16" key="1">
    <citation type="submission" date="2015-07" db="EMBL/GenBank/DDBJ databases">
        <title>Complete Genome of Thermincola ferriacetica strain Z-0001T.</title>
        <authorList>
            <person name="Lusk B."/>
            <person name="Badalamenti J.P."/>
            <person name="Parameswaran P."/>
            <person name="Bond D.R."/>
            <person name="Torres C.I."/>
        </authorList>
    </citation>
    <scope>NUCLEOTIDE SEQUENCE [LARGE SCALE GENOMIC DNA]</scope>
    <source>
        <strain evidence="16">Z-0001</strain>
    </source>
</reference>
<dbReference type="GO" id="GO:0070626">
    <property type="term" value="F:(S)-2-(5-amino-1-(5-phospho-D-ribosyl)imidazole-4-carboxamido) succinate lyase (fumarate-forming) activity"/>
    <property type="evidence" value="ECO:0007669"/>
    <property type="project" value="TreeGrafter"/>
</dbReference>
<dbReference type="Gene3D" id="1.10.275.10">
    <property type="entry name" value="Fumarase/aspartase (N-terminal domain)"/>
    <property type="match status" value="1"/>
</dbReference>
<dbReference type="SMART" id="SM00998">
    <property type="entry name" value="ADSL_C"/>
    <property type="match status" value="1"/>
</dbReference>
<dbReference type="InterPro" id="IPR004769">
    <property type="entry name" value="Pur_lyase"/>
</dbReference>
<dbReference type="AlphaFoldDB" id="A0A0L6W1U8"/>
<dbReference type="InterPro" id="IPR022761">
    <property type="entry name" value="Fumarate_lyase_N"/>
</dbReference>
<keyword evidence="8 13" id="KW-0456">Lyase</keyword>
<keyword evidence="7 13" id="KW-0658">Purine biosynthesis</keyword>
<dbReference type="GO" id="GO:0005829">
    <property type="term" value="C:cytosol"/>
    <property type="evidence" value="ECO:0007669"/>
    <property type="project" value="TreeGrafter"/>
</dbReference>
<dbReference type="PATRIC" id="fig|281456.6.peg.2437"/>
<dbReference type="InterPro" id="IPR024083">
    <property type="entry name" value="Fumarase/histidase_N"/>
</dbReference>
<dbReference type="PANTHER" id="PTHR43172:SF1">
    <property type="entry name" value="ADENYLOSUCCINATE LYASE"/>
    <property type="match status" value="1"/>
</dbReference>
<dbReference type="InterPro" id="IPR020557">
    <property type="entry name" value="Fumarate_lyase_CS"/>
</dbReference>
<dbReference type="PRINTS" id="PR00149">
    <property type="entry name" value="FUMRATELYASE"/>
</dbReference>
<dbReference type="InterPro" id="IPR000362">
    <property type="entry name" value="Fumarate_lyase_fam"/>
</dbReference>
<dbReference type="EC" id="4.3.2.2" evidence="4 12"/>
<protein>
    <recommendedName>
        <fullName evidence="5 12">Adenylosuccinate lyase</fullName>
        <shortName evidence="13">ASL</shortName>
        <ecNumber evidence="4 12">4.3.2.2</ecNumber>
    </recommendedName>
    <alternativeName>
        <fullName evidence="10 13">Adenylosuccinase</fullName>
    </alternativeName>
</protein>
<comment type="pathway">
    <text evidence="1 13">Purine metabolism; IMP biosynthesis via de novo pathway; 5-amino-1-(5-phospho-D-ribosyl)imidazole-4-carboxamide from 5-amino-1-(5-phospho-D-ribosyl)imidazole-4-carboxylate: step 2/2.</text>
</comment>
<dbReference type="Pfam" id="PF10397">
    <property type="entry name" value="ADSL_C"/>
    <property type="match status" value="1"/>
</dbReference>
<dbReference type="FunFam" id="1.10.40.30:FF:000007">
    <property type="entry name" value="Adenylosuccinate lyase"/>
    <property type="match status" value="1"/>
</dbReference>
<dbReference type="InterPro" id="IPR019468">
    <property type="entry name" value="AdenyloSucc_lyase_C"/>
</dbReference>
<evidence type="ECO:0000256" key="9">
    <source>
        <dbReference type="ARBA" id="ARBA00024477"/>
    </source>
</evidence>
<gene>
    <name evidence="15" type="ORF">Tfer_2299</name>
</gene>
<dbReference type="Gene3D" id="1.20.200.10">
    <property type="entry name" value="Fumarase/aspartase (Central domain)"/>
    <property type="match status" value="1"/>
</dbReference>
<dbReference type="PROSITE" id="PS00163">
    <property type="entry name" value="FUMARATE_LYASES"/>
    <property type="match status" value="1"/>
</dbReference>
<dbReference type="FunFam" id="1.20.200.10:FF:000008">
    <property type="entry name" value="Adenylosuccinate lyase"/>
    <property type="match status" value="1"/>
</dbReference>
<dbReference type="RefSeq" id="WP_052218448.1">
    <property type="nucleotide sequence ID" value="NZ_LGTE01000017.1"/>
</dbReference>
<comment type="similarity">
    <text evidence="3 13">Belongs to the lyase 1 family. Adenylosuccinate lyase subfamily.</text>
</comment>
<evidence type="ECO:0000256" key="2">
    <source>
        <dbReference type="ARBA" id="ARBA00004734"/>
    </source>
</evidence>
<comment type="pathway">
    <text evidence="2 13">Purine metabolism; AMP biosynthesis via de novo pathway; AMP from IMP: step 2/2.</text>
</comment>
<dbReference type="UniPathway" id="UPA00074">
    <property type="reaction ID" value="UER00132"/>
</dbReference>
<dbReference type="GO" id="GO:0004018">
    <property type="term" value="F:N6-(1,2-dicarboxyethyl)AMP AMP-lyase (fumarate-forming) activity"/>
    <property type="evidence" value="ECO:0007669"/>
    <property type="project" value="UniProtKB-UniRule"/>
</dbReference>
<evidence type="ECO:0000256" key="7">
    <source>
        <dbReference type="ARBA" id="ARBA00022755"/>
    </source>
</evidence>
<evidence type="ECO:0000256" key="6">
    <source>
        <dbReference type="ARBA" id="ARBA00022605"/>
    </source>
</evidence>
<dbReference type="PANTHER" id="PTHR43172">
    <property type="entry name" value="ADENYLOSUCCINATE LYASE"/>
    <property type="match status" value="1"/>
</dbReference>
<dbReference type="GO" id="GO:0006189">
    <property type="term" value="P:'de novo' IMP biosynthetic process"/>
    <property type="evidence" value="ECO:0007669"/>
    <property type="project" value="UniProtKB-UniPathway"/>
</dbReference>
<proteinExistence type="inferred from homology"/>
<evidence type="ECO:0000256" key="12">
    <source>
        <dbReference type="NCBIfam" id="TIGR00928"/>
    </source>
</evidence>
<evidence type="ECO:0000313" key="16">
    <source>
        <dbReference type="Proteomes" id="UP000037175"/>
    </source>
</evidence>
<dbReference type="InterPro" id="IPR008948">
    <property type="entry name" value="L-Aspartase-like"/>
</dbReference>
<dbReference type="GO" id="GO:0008652">
    <property type="term" value="P:amino acid biosynthetic process"/>
    <property type="evidence" value="ECO:0007669"/>
    <property type="project" value="UniProtKB-KW"/>
</dbReference>